<protein>
    <submittedName>
        <fullName evidence="1">Uncharacterized protein</fullName>
    </submittedName>
</protein>
<sequence length="344" mass="38037">MGVESRSRRVRTGVVLFCSLFAFLVAPLLLVLTHGHTWARHPAAVEIKVSSLEKHDESLSDRIDALLLHKRNATLFSRALSYQAAIDKGIMLTCLMEEPDITKVQDYLTRNKPGISATSQWNDFGAIAANGWVRDRISAPIFDPDDYVDIFGGDEANNIYIKWDQAQEVVYNGVTYRPSGGEYGNLFNAEGGVIAADFNYSPQNNAPPGTPSNQIVPLRSWSDVVFLTWQQRCSSRSAPVSGLRKIFRVTVSGTDSLNIITQAVAYEGGSMDASWDNKVRMPAGHPSFYAILGTVNGNGLAWMLIQHRAQFGHLTITAVSYFFHEDSKNLYFEIAPYTGPSNPP</sequence>
<reference evidence="1" key="1">
    <citation type="journal article" date="2023" name="Mol. Phylogenet. Evol.">
        <title>Genome-scale phylogeny and comparative genomics of the fungal order Sordariales.</title>
        <authorList>
            <person name="Hensen N."/>
            <person name="Bonometti L."/>
            <person name="Westerberg I."/>
            <person name="Brannstrom I.O."/>
            <person name="Guillou S."/>
            <person name="Cros-Aarteil S."/>
            <person name="Calhoun S."/>
            <person name="Haridas S."/>
            <person name="Kuo A."/>
            <person name="Mondo S."/>
            <person name="Pangilinan J."/>
            <person name="Riley R."/>
            <person name="LaButti K."/>
            <person name="Andreopoulos B."/>
            <person name="Lipzen A."/>
            <person name="Chen C."/>
            <person name="Yan M."/>
            <person name="Daum C."/>
            <person name="Ng V."/>
            <person name="Clum A."/>
            <person name="Steindorff A."/>
            <person name="Ohm R.A."/>
            <person name="Martin F."/>
            <person name="Silar P."/>
            <person name="Natvig D.O."/>
            <person name="Lalanne C."/>
            <person name="Gautier V."/>
            <person name="Ament-Velasquez S.L."/>
            <person name="Kruys A."/>
            <person name="Hutchinson M.I."/>
            <person name="Powell A.J."/>
            <person name="Barry K."/>
            <person name="Miller A.N."/>
            <person name="Grigoriev I.V."/>
            <person name="Debuchy R."/>
            <person name="Gladieux P."/>
            <person name="Hiltunen Thoren M."/>
            <person name="Johannesson H."/>
        </authorList>
    </citation>
    <scope>NUCLEOTIDE SEQUENCE</scope>
    <source>
        <strain evidence="1">SMH4131-1</strain>
    </source>
</reference>
<organism evidence="1 2">
    <name type="scientific">Cercophora scortea</name>
    <dbReference type="NCBI Taxonomy" id="314031"/>
    <lineage>
        <taxon>Eukaryota</taxon>
        <taxon>Fungi</taxon>
        <taxon>Dikarya</taxon>
        <taxon>Ascomycota</taxon>
        <taxon>Pezizomycotina</taxon>
        <taxon>Sordariomycetes</taxon>
        <taxon>Sordariomycetidae</taxon>
        <taxon>Sordariales</taxon>
        <taxon>Lasiosphaeriaceae</taxon>
        <taxon>Cercophora</taxon>
    </lineage>
</organism>
<proteinExistence type="predicted"/>
<keyword evidence="2" id="KW-1185">Reference proteome</keyword>
<reference evidence="1" key="2">
    <citation type="submission" date="2023-06" db="EMBL/GenBank/DDBJ databases">
        <authorList>
            <consortium name="Lawrence Berkeley National Laboratory"/>
            <person name="Haridas S."/>
            <person name="Hensen N."/>
            <person name="Bonometti L."/>
            <person name="Westerberg I."/>
            <person name="Brannstrom I.O."/>
            <person name="Guillou S."/>
            <person name="Cros-Aarteil S."/>
            <person name="Calhoun S."/>
            <person name="Kuo A."/>
            <person name="Mondo S."/>
            <person name="Pangilinan J."/>
            <person name="Riley R."/>
            <person name="Labutti K."/>
            <person name="Andreopoulos B."/>
            <person name="Lipzen A."/>
            <person name="Chen C."/>
            <person name="Yanf M."/>
            <person name="Daum C."/>
            <person name="Ng V."/>
            <person name="Clum A."/>
            <person name="Steindorff A."/>
            <person name="Ohm R."/>
            <person name="Martin F."/>
            <person name="Silar P."/>
            <person name="Natvig D."/>
            <person name="Lalanne C."/>
            <person name="Gautier V."/>
            <person name="Ament-Velasquez S.L."/>
            <person name="Kruys A."/>
            <person name="Hutchinson M.I."/>
            <person name="Powell A.J."/>
            <person name="Barry K."/>
            <person name="Miller A.N."/>
            <person name="Grigoriev I.V."/>
            <person name="Debuchy R."/>
            <person name="Gladieux P."/>
            <person name="Thoren M.H."/>
            <person name="Johannesson H."/>
        </authorList>
    </citation>
    <scope>NUCLEOTIDE SEQUENCE</scope>
    <source>
        <strain evidence="1">SMH4131-1</strain>
    </source>
</reference>
<dbReference type="AlphaFoldDB" id="A0AAE0I7H5"/>
<evidence type="ECO:0000313" key="2">
    <source>
        <dbReference type="Proteomes" id="UP001286456"/>
    </source>
</evidence>
<accession>A0AAE0I7H5</accession>
<dbReference type="Proteomes" id="UP001286456">
    <property type="component" value="Unassembled WGS sequence"/>
</dbReference>
<comment type="caution">
    <text evidence="1">The sequence shown here is derived from an EMBL/GenBank/DDBJ whole genome shotgun (WGS) entry which is preliminary data.</text>
</comment>
<gene>
    <name evidence="1" type="ORF">B0T19DRAFT_445736</name>
</gene>
<dbReference type="EMBL" id="JAUEPO010000006">
    <property type="protein sequence ID" value="KAK3319958.1"/>
    <property type="molecule type" value="Genomic_DNA"/>
</dbReference>
<evidence type="ECO:0000313" key="1">
    <source>
        <dbReference type="EMBL" id="KAK3319958.1"/>
    </source>
</evidence>
<name>A0AAE0I7H5_9PEZI</name>